<accession>A0A645F686</accession>
<proteinExistence type="predicted"/>
<organism evidence="1">
    <name type="scientific">bioreactor metagenome</name>
    <dbReference type="NCBI Taxonomy" id="1076179"/>
    <lineage>
        <taxon>unclassified sequences</taxon>
        <taxon>metagenomes</taxon>
        <taxon>ecological metagenomes</taxon>
    </lineage>
</organism>
<protein>
    <submittedName>
        <fullName evidence="1">Uncharacterized protein</fullName>
    </submittedName>
</protein>
<gene>
    <name evidence="1" type="ORF">SDC9_156227</name>
</gene>
<dbReference type="AlphaFoldDB" id="A0A645F686"/>
<sequence>MVINSLTGACVAGCPATAAWSRLQSGSPPAADGPGATSCAAGAGSAAGAATGCSPDRAPCKAARTSGSAGCGCTICPNSPNISRTPLVAAMMTSINSGVSSSSPLRKRSKRFSVKWQSVTSSVAFRNPAPPLTVWNPRKISLRSPRSSGIFSRSTSLLSTSDNKSLASCRKSCSRSSIPLKSLIVPLLRIRGCRASHRPAPG</sequence>
<reference evidence="1" key="1">
    <citation type="submission" date="2019-08" db="EMBL/GenBank/DDBJ databases">
        <authorList>
            <person name="Kucharzyk K."/>
            <person name="Murdoch R.W."/>
            <person name="Higgins S."/>
            <person name="Loffler F."/>
        </authorList>
    </citation>
    <scope>NUCLEOTIDE SEQUENCE</scope>
</reference>
<comment type="caution">
    <text evidence="1">The sequence shown here is derived from an EMBL/GenBank/DDBJ whole genome shotgun (WGS) entry which is preliminary data.</text>
</comment>
<name>A0A645F686_9ZZZZ</name>
<evidence type="ECO:0000313" key="1">
    <source>
        <dbReference type="EMBL" id="MPN08939.1"/>
    </source>
</evidence>
<dbReference type="EMBL" id="VSSQ01055036">
    <property type="protein sequence ID" value="MPN08939.1"/>
    <property type="molecule type" value="Genomic_DNA"/>
</dbReference>